<evidence type="ECO:0000259" key="1">
    <source>
        <dbReference type="PROSITE" id="PS51186"/>
    </source>
</evidence>
<dbReference type="AlphaFoldDB" id="A0A7G6YEK6"/>
<name>A0A7G6YEK6_9MICO</name>
<dbReference type="KEGG" id="lse:F1C12_18580"/>
<accession>A0A7G6YEK6</accession>
<feature type="domain" description="N-acetyltransferase" evidence="1">
    <location>
        <begin position="106"/>
        <end position="234"/>
    </location>
</feature>
<keyword evidence="2" id="KW-0808">Transferase</keyword>
<proteinExistence type="predicted"/>
<evidence type="ECO:0000313" key="2">
    <source>
        <dbReference type="EMBL" id="QNE36921.1"/>
    </source>
</evidence>
<sequence>MCEAEGMHVLDDPAWNALTGPHAALAAGDDRARRYPPDMSPFASVADRGSDADWARLAALVGPGTTLGVFASAAPEGWEEVAGYDCYQYVFEGAALPEAPPLGDDARLVLLGEADVAEALDLVERTKPGPFLPRTIDFGGYHGVRVGDRLAAMAGQRMRPDGWCEVSAVCSDPEWRGRGFAAAVMLAVMRGILDRGERPFLHVETVNERAIAVYERLGFTRRARMNVLVCRTAA</sequence>
<dbReference type="GO" id="GO:0016747">
    <property type="term" value="F:acyltransferase activity, transferring groups other than amino-acyl groups"/>
    <property type="evidence" value="ECO:0007669"/>
    <property type="project" value="InterPro"/>
</dbReference>
<dbReference type="PROSITE" id="PS51186">
    <property type="entry name" value="GNAT"/>
    <property type="match status" value="1"/>
</dbReference>
<dbReference type="InterPro" id="IPR016181">
    <property type="entry name" value="Acyl_CoA_acyltransferase"/>
</dbReference>
<dbReference type="Proteomes" id="UP000515511">
    <property type="component" value="Chromosome"/>
</dbReference>
<dbReference type="Pfam" id="PF08445">
    <property type="entry name" value="FR47"/>
    <property type="match status" value="1"/>
</dbReference>
<dbReference type="EMBL" id="CP043641">
    <property type="protein sequence ID" value="QNE36921.1"/>
    <property type="molecule type" value="Genomic_DNA"/>
</dbReference>
<protein>
    <submittedName>
        <fullName evidence="2">GNAT family N-acetyltransferase</fullName>
    </submittedName>
</protein>
<gene>
    <name evidence="2" type="ORF">F1C12_18580</name>
</gene>
<dbReference type="InterPro" id="IPR000182">
    <property type="entry name" value="GNAT_dom"/>
</dbReference>
<evidence type="ECO:0000313" key="3">
    <source>
        <dbReference type="Proteomes" id="UP000515511"/>
    </source>
</evidence>
<dbReference type="Gene3D" id="3.40.630.30">
    <property type="match status" value="1"/>
</dbReference>
<dbReference type="SUPFAM" id="SSF55729">
    <property type="entry name" value="Acyl-CoA N-acyltransferases (Nat)"/>
    <property type="match status" value="1"/>
</dbReference>
<reference evidence="3" key="1">
    <citation type="submission" date="2019-09" db="EMBL/GenBank/DDBJ databases">
        <title>Antimicrobial potential of Antarctic Bacteria.</title>
        <authorList>
            <person name="Benaud N."/>
            <person name="Edwards R.J."/>
            <person name="Ferrari B.C."/>
        </authorList>
    </citation>
    <scope>NUCLEOTIDE SEQUENCE [LARGE SCALE GENOMIC DNA]</scope>
    <source>
        <strain evidence="3">INR9</strain>
    </source>
</reference>
<organism evidence="2 3">
    <name type="scientific">Leifsonia shinshuensis</name>
    <dbReference type="NCBI Taxonomy" id="150026"/>
    <lineage>
        <taxon>Bacteria</taxon>
        <taxon>Bacillati</taxon>
        <taxon>Actinomycetota</taxon>
        <taxon>Actinomycetes</taxon>
        <taxon>Micrococcales</taxon>
        <taxon>Microbacteriaceae</taxon>
        <taxon>Leifsonia</taxon>
    </lineage>
</organism>
<dbReference type="InterPro" id="IPR013653">
    <property type="entry name" value="GCN5-like_dom"/>
</dbReference>